<dbReference type="AlphaFoldDB" id="A0A4U8Q5U4"/>
<dbReference type="EMBL" id="QGQD01000069">
    <property type="protein sequence ID" value="TLC99412.1"/>
    <property type="molecule type" value="Genomic_DNA"/>
</dbReference>
<dbReference type="InterPro" id="IPR036390">
    <property type="entry name" value="WH_DNA-bd_sf"/>
</dbReference>
<dbReference type="STRING" id="180332.GCA_000797495_05632"/>
<evidence type="ECO:0000259" key="3">
    <source>
        <dbReference type="PROSITE" id="PS51000"/>
    </source>
</evidence>
<dbReference type="InterPro" id="IPR036388">
    <property type="entry name" value="WH-like_DNA-bd_sf"/>
</dbReference>
<keyword evidence="2" id="KW-0804">Transcription</keyword>
<dbReference type="PROSITE" id="PS51000">
    <property type="entry name" value="HTH_DEOR_2"/>
    <property type="match status" value="1"/>
</dbReference>
<evidence type="ECO:0000313" key="5">
    <source>
        <dbReference type="Proteomes" id="UP000306509"/>
    </source>
</evidence>
<dbReference type="RefSeq" id="WP_044297546.1">
    <property type="nucleotide sequence ID" value="NZ_CABMJZ010000092.1"/>
</dbReference>
<dbReference type="Proteomes" id="UP000306509">
    <property type="component" value="Unassembled WGS sequence"/>
</dbReference>
<dbReference type="Gene3D" id="1.10.10.10">
    <property type="entry name" value="Winged helix-like DNA-binding domain superfamily/Winged helix DNA-binding domain"/>
    <property type="match status" value="1"/>
</dbReference>
<sequence>MKIKRTDQIIEYMRTHGGVANVVDLCEKFGVSDMTIRRDLQTLENNKSVIRHYGGATLIQEITSSVNAAPFQTRLNVNQQIKMSLGLAAAEYLQKASILPTCNAVYIASGTTLYSMALQINYPLSNTTLVTDNVSVSQVLASHPDYTVISIGGQLILPSLNAVGHVAENMIRSFSFDYAFISAAAIDENGYIYNYNYIEAGTFTAVLESSRHIIVVADSTKFMKKTFVQLCQLKKGYTLITDSGISQDFYHTLVKNEVDVIVAP</sequence>
<dbReference type="GO" id="GO:0003700">
    <property type="term" value="F:DNA-binding transcription factor activity"/>
    <property type="evidence" value="ECO:0007669"/>
    <property type="project" value="InterPro"/>
</dbReference>
<reference evidence="4 5" key="1">
    <citation type="journal article" date="2019" name="Anaerobe">
        <title>Detection of Robinsoniella peoriensis in multiple bone samples of a trauma patient.</title>
        <authorList>
            <person name="Schrottner P."/>
            <person name="Hartwich K."/>
            <person name="Bunk B."/>
            <person name="Schober I."/>
            <person name="Helbig S."/>
            <person name="Rudolph W.W."/>
            <person name="Gunzer F."/>
        </authorList>
    </citation>
    <scope>NUCLEOTIDE SEQUENCE [LARGE SCALE GENOMIC DNA]</scope>
    <source>
        <strain evidence="4 5">DSM 106044</strain>
    </source>
</reference>
<dbReference type="SMART" id="SM00420">
    <property type="entry name" value="HTH_DEOR"/>
    <property type="match status" value="1"/>
</dbReference>
<dbReference type="Pfam" id="PF08220">
    <property type="entry name" value="HTH_DeoR"/>
    <property type="match status" value="1"/>
</dbReference>
<dbReference type="InterPro" id="IPR001034">
    <property type="entry name" value="DeoR_HTH"/>
</dbReference>
<evidence type="ECO:0000256" key="1">
    <source>
        <dbReference type="ARBA" id="ARBA00023015"/>
    </source>
</evidence>
<feature type="domain" description="HTH deoR-type" evidence="3">
    <location>
        <begin position="2"/>
        <end position="58"/>
    </location>
</feature>
<dbReference type="InterPro" id="IPR050313">
    <property type="entry name" value="Carb_Metab_HTH_regulators"/>
</dbReference>
<dbReference type="PANTHER" id="PTHR30363:SF44">
    <property type="entry name" value="AGA OPERON TRANSCRIPTIONAL REPRESSOR-RELATED"/>
    <property type="match status" value="1"/>
</dbReference>
<dbReference type="InterPro" id="IPR014036">
    <property type="entry name" value="DeoR-like_C"/>
</dbReference>
<organism evidence="4 5">
    <name type="scientific">Robinsoniella peoriensis</name>
    <dbReference type="NCBI Taxonomy" id="180332"/>
    <lineage>
        <taxon>Bacteria</taxon>
        <taxon>Bacillati</taxon>
        <taxon>Bacillota</taxon>
        <taxon>Clostridia</taxon>
        <taxon>Lachnospirales</taxon>
        <taxon>Lachnospiraceae</taxon>
        <taxon>Robinsoniella</taxon>
    </lineage>
</organism>
<dbReference type="Pfam" id="PF00455">
    <property type="entry name" value="DeoRC"/>
    <property type="match status" value="1"/>
</dbReference>
<gene>
    <name evidence="4" type="primary">glpR_2</name>
    <name evidence="4" type="ORF">DSM106044_03615</name>
</gene>
<dbReference type="SMART" id="SM01134">
    <property type="entry name" value="DeoRC"/>
    <property type="match status" value="1"/>
</dbReference>
<evidence type="ECO:0000313" key="4">
    <source>
        <dbReference type="EMBL" id="TLC99412.1"/>
    </source>
</evidence>
<dbReference type="SUPFAM" id="SSF100950">
    <property type="entry name" value="NagB/RpiA/CoA transferase-like"/>
    <property type="match status" value="1"/>
</dbReference>
<evidence type="ECO:0000256" key="2">
    <source>
        <dbReference type="ARBA" id="ARBA00023163"/>
    </source>
</evidence>
<dbReference type="PANTHER" id="PTHR30363">
    <property type="entry name" value="HTH-TYPE TRANSCRIPTIONAL REGULATOR SRLR-RELATED"/>
    <property type="match status" value="1"/>
</dbReference>
<protein>
    <submittedName>
        <fullName evidence="4">Glycerol-3-phosphate regulon repressor</fullName>
    </submittedName>
</protein>
<dbReference type="PRINTS" id="PR00037">
    <property type="entry name" value="HTHLACR"/>
</dbReference>
<dbReference type="InterPro" id="IPR037171">
    <property type="entry name" value="NagB/RpiA_transferase-like"/>
</dbReference>
<name>A0A4U8Q5U4_9FIRM</name>
<proteinExistence type="predicted"/>
<dbReference type="OrthoDB" id="9797223at2"/>
<accession>A0A4U8Q5U4</accession>
<keyword evidence="5" id="KW-1185">Reference proteome</keyword>
<keyword evidence="1" id="KW-0805">Transcription regulation</keyword>
<comment type="caution">
    <text evidence="4">The sequence shown here is derived from an EMBL/GenBank/DDBJ whole genome shotgun (WGS) entry which is preliminary data.</text>
</comment>
<dbReference type="SUPFAM" id="SSF46785">
    <property type="entry name" value="Winged helix' DNA-binding domain"/>
    <property type="match status" value="1"/>
</dbReference>